<dbReference type="SMART" id="SM00303">
    <property type="entry name" value="GPS"/>
    <property type="match status" value="1"/>
</dbReference>
<evidence type="ECO:0000313" key="9">
    <source>
        <dbReference type="EMBL" id="KAJ3053410.1"/>
    </source>
</evidence>
<evidence type="ECO:0000256" key="4">
    <source>
        <dbReference type="ARBA" id="ARBA00022989"/>
    </source>
</evidence>
<dbReference type="InterPro" id="IPR011050">
    <property type="entry name" value="Pectin_lyase_fold/virulence"/>
</dbReference>
<dbReference type="InterPro" id="IPR000203">
    <property type="entry name" value="GPS"/>
</dbReference>
<accession>A0AAD5SG21</accession>
<dbReference type="PROSITE" id="PS50221">
    <property type="entry name" value="GAIN_B"/>
    <property type="match status" value="1"/>
</dbReference>
<dbReference type="PROSITE" id="PS00022">
    <property type="entry name" value="EGF_1"/>
    <property type="match status" value="1"/>
</dbReference>
<feature type="region of interest" description="Disordered" evidence="7">
    <location>
        <begin position="2567"/>
        <end position="2602"/>
    </location>
</feature>
<evidence type="ECO:0000259" key="8">
    <source>
        <dbReference type="PROSITE" id="PS50221"/>
    </source>
</evidence>
<evidence type="ECO:0000256" key="1">
    <source>
        <dbReference type="ARBA" id="ARBA00004236"/>
    </source>
</evidence>
<feature type="region of interest" description="Disordered" evidence="7">
    <location>
        <begin position="3203"/>
        <end position="3238"/>
    </location>
</feature>
<proteinExistence type="predicted"/>
<dbReference type="SUPFAM" id="SSF51126">
    <property type="entry name" value="Pectin lyase-like"/>
    <property type="match status" value="2"/>
</dbReference>
<dbReference type="Gene3D" id="2.60.220.50">
    <property type="match status" value="1"/>
</dbReference>
<protein>
    <recommendedName>
        <fullName evidence="8">GAIN-B domain-containing protein</fullName>
    </recommendedName>
</protein>
<evidence type="ECO:0000256" key="6">
    <source>
        <dbReference type="ARBA" id="ARBA00023157"/>
    </source>
</evidence>
<feature type="domain" description="GAIN-B" evidence="8">
    <location>
        <begin position="3240"/>
        <end position="3390"/>
    </location>
</feature>
<dbReference type="EMBL" id="JADGJD010000210">
    <property type="protein sequence ID" value="KAJ3053410.1"/>
    <property type="molecule type" value="Genomic_DNA"/>
</dbReference>
<feature type="compositionally biased region" description="Polar residues" evidence="7">
    <location>
        <begin position="3203"/>
        <end position="3231"/>
    </location>
</feature>
<keyword evidence="5" id="KW-0472">Membrane</keyword>
<dbReference type="InterPro" id="IPR057244">
    <property type="entry name" value="GAIN_B"/>
</dbReference>
<keyword evidence="4" id="KW-1133">Transmembrane helix</keyword>
<keyword evidence="2" id="KW-1003">Cell membrane</keyword>
<name>A0AAD5SG21_9FUNG</name>
<dbReference type="Pfam" id="PF01825">
    <property type="entry name" value="GPS"/>
    <property type="match status" value="1"/>
</dbReference>
<comment type="subcellular location">
    <subcellularLocation>
        <location evidence="1">Cell membrane</location>
    </subcellularLocation>
</comment>
<feature type="compositionally biased region" description="Low complexity" evidence="7">
    <location>
        <begin position="2567"/>
        <end position="2597"/>
    </location>
</feature>
<dbReference type="InterPro" id="IPR000742">
    <property type="entry name" value="EGF"/>
</dbReference>
<dbReference type="InterPro" id="IPR039448">
    <property type="entry name" value="Beta_helix"/>
</dbReference>
<dbReference type="Proteomes" id="UP001212841">
    <property type="component" value="Unassembled WGS sequence"/>
</dbReference>
<reference evidence="9" key="1">
    <citation type="submission" date="2020-05" db="EMBL/GenBank/DDBJ databases">
        <title>Phylogenomic resolution of chytrid fungi.</title>
        <authorList>
            <person name="Stajich J.E."/>
            <person name="Amses K."/>
            <person name="Simmons R."/>
            <person name="Seto K."/>
            <person name="Myers J."/>
            <person name="Bonds A."/>
            <person name="Quandt C.A."/>
            <person name="Barry K."/>
            <person name="Liu P."/>
            <person name="Grigoriev I."/>
            <person name="Longcore J.E."/>
            <person name="James T.Y."/>
        </authorList>
    </citation>
    <scope>NUCLEOTIDE SEQUENCE</scope>
    <source>
        <strain evidence="9">JEL0318</strain>
    </source>
</reference>
<keyword evidence="3" id="KW-0812">Transmembrane</keyword>
<keyword evidence="6" id="KW-1015">Disulfide bond</keyword>
<evidence type="ECO:0000256" key="7">
    <source>
        <dbReference type="SAM" id="MobiDB-lite"/>
    </source>
</evidence>
<dbReference type="Pfam" id="PF13229">
    <property type="entry name" value="Beta_helix"/>
    <property type="match status" value="1"/>
</dbReference>
<sequence>MAPSTMELALGPPTPPSGKTSIKVNVTSGYGGAFLVNPEGATRINKVSFAIAGSRGPQSASYWKFQLGDAADGIKELKIAEPCPDITLTDDKFQTCTISLSKYPNLGVGPWTKIGFYCQNCIEVTYFADITVTIESLDDIAVYNGHSSLAKLWSPLTFNAKITYTWTGKPTGPAGTRNAVLRLDAAAQGGGLQYSIPSDYAGFNTLIFSYYVELSTTTTTTGIPATYPPSFSLQGDEAPSTSKISCTLMADNLWTICYTDLTTITGSMPWTLKIKSGSPNTGTVYVANVWLSSKLSADLQKAKTTLPSKSTEIWGTVAGGALQSTTVWDLYTGDGSPYNITEKITIPKGMTLTVMPGVTINFFQWGQILIEEGGFLDLKGSVDKPINVVYATKEMNYEAAIKVNWMDSWNPVLMVQAYNVIFKDFVNLVLKIDGGADVLIQNSLFTNNVKGVQHYNEKLTYKNVTFEGSSEIAFESSGSEYDTRYQRAVTQCTFKNNNVAYRGNGIVSYSEFSDNKIAVQGRPKANNNLFTGNFKAVEGQSVPAFYGNSFCNAPDEKDSMYYREVFEGGQGNLTGNYWGTTDPALIRPYIYDANYDDTYNYVLLDKLLSQKPGVGPKNTTTYECTPPAPREIVAVTRVNIMQDTTWTMANSPYVLSKVLVVHTGATLKIEPGVEIQIAKNKASLHVYGGLNLAGTKEQPVIFTNTTVEPLGGYSEGDLERMAVISIDDSPTSSQKQNMIIRHAKFSKLSAGIRGRNVDTVIEDTTFQEMTVVFPMLTHANVTRSRDFGINLSNNFWGTDDYPLIRGTIFDYYYDKTLPEVNVLPLLKESIVAFDRERYSCNPPAPRPNFLYDGPKVLVSNTTYSPTANPIIIDTPLLVSFGLSLTIQAGSIVRFEGTGTILMQGDFNVLGTKENPVQFEGTMDTTAITITGSINGNNGPAPEWAVNFAKFKGLGTGISIRPARYSLGTIANVTFERGGYGVINSGNSQLIIADCTFTDLEIGIKNTQTEQSRQIYIHKSTFKDNKGSAILVEAGRPYITTSDFVGNRIAVQSTTPGAYVDLVNSTLVSNTVAIEASHQAYIAGGNVCYNTFNVNVTGRVPAAVAFNGTWMGVPDSRLSLSSVSDGRSSGKEGYGYAYFTTEIATPNLEYTALNFDCLKPISYCRSDCSGHGIPDLNGKCACAYGWTGVDCGTCSYELVDNQCVRTAGFIGSDCPLCLAEGHYWCADARKCVGSNDAAGLAACPLATTSFAVCTPTTTVGVTKAHTDGDSLKIVFNADIPSSLIKVGNETSTTVPCNSVLKSTYSILDVPRLSGSQSTYSFSCILNGPRRTLTISPSAGYTLPFSPWSDSVVFADSFVKTLSLSTSSVKIEPPPADVPPKVSLAVWAPVFNQTQISACDDVYFGPDFQKFDYNLFKNLKGRYARNFTCTYGEGLLCPKEIRESWTPERSPLLKSSTSKLLTADGKETKVDITTSVANRYGQCTSATLSLQIVLSTRMAVSLPREVILSNAGYTTVTARVTKAGCSPGLSSLEYAWSWDSTIGTSGIITDGSNIRIHPSALGTSAGGWVNVAVTEKGTTNRASSRVWVIRQQLPLTALVKENGVVHEATADLTLTFDAHDPMGLSDPGKFDEISCKYFELAANDFKSCDSSIGGVLDGKSFTAASLDVYRSEFKLTFKAPTSGFPTGSYQWTARYTKDSRVIRAMWRLMIVKEGGLADKRIDLIYPRIGSFIPPSGSNWTDIIPVQRIALQAFPLGAENAYTWRLLGGGKTIATVEGPSVVFEEHDVAAFAGLEITVFAIKKELDDKVHTPPGRLFYIKYLTVAIPPNEANVIGLQYSCFGSPMLSDDADAESVRPGAWFRDLQTASHKVLMQKVNSEITDGQSYRAVIPMEPLFAKPADLELKEIFKNLAMYSGSHLMGSLLSAAANDLVWIWTQYYSTENKNEATGAMKDIAKIALAGGFHYLDCANAASLGIDIAAVDAAFFKERPYHTPWCTGGDKDEYYETIWGRRSVYYISFSDYYNLDPDFFDLRDATRRAEAATKILDLATPWVQNALKKQITSQYGVQHVLGVVRDVVQVLAYGGDAKIHAPQLAEAVRVLSVRATELASTSAEKTGTTVFQAQQPISAMLQDTFAFTVERFQNLTLKVAGVDEVLARATNSILSGVSTQVVIGDDPIVFATTSSYLTFARNVKVTQFEFGVDEYFSLAVPAIGQTDGANSASVPEAVVGRFMRRQSTEVLTSANDDSGGITTGTSTGVESGNANSTPVYVFKSQTLRPWTTGQSRYNAGYYTSQGDVRPPSESGDTFLAIYAHPGYGVFFKHPDGVSGYAKLQFWARKSYDVASPMVVYVANGYDRTGVLVEASISAACAGDLVEDSWNLCELDISVSLLGKTVRSIGFWNVGGDSDYNAGLLVAGVRLTDKRGSIALLPQPFGQALTYNAEYLTTKALEKATDGVIETRFQAFSSFVSSGAELESPIIGIGLYDTSGAAISVDMGTERILADTWAKKKVSDGAVCLATDYISWKKADCDGPALLTTIELGNGSSLFKYRCTCTKLAPVAIGKLVSTPTTTTTATSSTTTATSSTSSTTSATTTAVPTVNPCPTPPTRGKLELSGLSLSSDGVFRQSGTGQVRFSATIVGCTYSRVSVLWTIDGKNDDKYSTSLSYPLQLSNYKSGDHRVSASVIFYDADNTPIAKLEGSTSFLVHASPLVAKLVPGERNVPLSLDLVIDATPSFDEMDPCYVASYAGSPALKKCLTANSVSTYNTSATPITFTFRCVDQTKGVACPFKGIDGASSKEDGLYIVTYSPYLTIPKASLVEGTFTFSILLHRDARTAGPAEPVRIKVVDTQTYVTIQKLEVQGATFDTTFVATKKIQIQGRVSMNSKTPKYSWQLLKATGEAIALSDTKMFWMDKATLTITGALADGVYIASLTITDENSNTATSSATFTIITTLQPPTGCTITPDIGTELATSFAASCMGSLTLGAYRYSYDDGTNETALKFPGSARETFYLPAGSAKNSYKGTVRVRAYIISTLIQSTSVDLAVTVNPMVTTSDKIGETFSNLMTSGSGDGGATIAAAANSFSKKMDTLTEEEKKSATGQVITAVAGTIDATKETTDSASAKIGAISTIASSGKLTEESKEVARTGVYSLATVLSNGAPGTVIEQAASAALATTPETKTPDSGEKQAETFNLLGQGLGANLSPGETASISTGNTKLTVSSSTPETLYATTSNPTRKRRSAPTTCDITYKEALQPPFQSLSPDAQILIQTACIETNPYPLSTIQTTTSSSILSPYLVTLSLTVDSQPYTPSTALTSPIIVTIPTKYTPIANRKKRRATETTYEAECVVWDSGKKDWSSDGCVTVNNSTETESVECRCGRMGSYSIVVKSGTRAVQDNSGGTSGAGMVRVDLAVVVAAVWVGLVGVWV</sequence>
<dbReference type="InterPro" id="IPR046338">
    <property type="entry name" value="GAIN_dom_sf"/>
</dbReference>
<dbReference type="GO" id="GO:0005886">
    <property type="term" value="C:plasma membrane"/>
    <property type="evidence" value="ECO:0007669"/>
    <property type="project" value="UniProtKB-SubCell"/>
</dbReference>
<keyword evidence="10" id="KW-1185">Reference proteome</keyword>
<organism evidence="9 10">
    <name type="scientific">Rhizophlyctis rosea</name>
    <dbReference type="NCBI Taxonomy" id="64517"/>
    <lineage>
        <taxon>Eukaryota</taxon>
        <taxon>Fungi</taxon>
        <taxon>Fungi incertae sedis</taxon>
        <taxon>Chytridiomycota</taxon>
        <taxon>Chytridiomycota incertae sedis</taxon>
        <taxon>Chytridiomycetes</taxon>
        <taxon>Rhizophlyctidales</taxon>
        <taxon>Rhizophlyctidaceae</taxon>
        <taxon>Rhizophlyctis</taxon>
    </lineage>
</organism>
<evidence type="ECO:0000313" key="10">
    <source>
        <dbReference type="Proteomes" id="UP001212841"/>
    </source>
</evidence>
<evidence type="ECO:0000256" key="5">
    <source>
        <dbReference type="ARBA" id="ARBA00023136"/>
    </source>
</evidence>
<evidence type="ECO:0000256" key="3">
    <source>
        <dbReference type="ARBA" id="ARBA00022692"/>
    </source>
</evidence>
<comment type="caution">
    <text evidence="9">The sequence shown here is derived from an EMBL/GenBank/DDBJ whole genome shotgun (WGS) entry which is preliminary data.</text>
</comment>
<evidence type="ECO:0000256" key="2">
    <source>
        <dbReference type="ARBA" id="ARBA00022475"/>
    </source>
</evidence>
<gene>
    <name evidence="9" type="ORF">HK097_004354</name>
</gene>